<dbReference type="SUPFAM" id="SSF48225">
    <property type="entry name" value="Seven-hairpin glycosidases"/>
    <property type="match status" value="1"/>
</dbReference>
<dbReference type="Gene3D" id="1.50.10.10">
    <property type="match status" value="1"/>
</dbReference>
<keyword evidence="9" id="KW-1185">Reference proteome</keyword>
<dbReference type="GO" id="GO:0000139">
    <property type="term" value="C:Golgi membrane"/>
    <property type="evidence" value="ECO:0007669"/>
    <property type="project" value="TreeGrafter"/>
</dbReference>
<keyword evidence="5" id="KW-1015">Disulfide bond</keyword>
<dbReference type="PRINTS" id="PR00747">
    <property type="entry name" value="GLYHDRLASE47"/>
</dbReference>
<reference evidence="9" key="1">
    <citation type="submission" date="2013-09" db="EMBL/GenBank/DDBJ databases">
        <title>The Genome Sequence of Anopheles maculatus species B.</title>
        <authorList>
            <consortium name="The Broad Institute Genomics Platform"/>
            <person name="Neafsey D.E."/>
            <person name="Besansky N."/>
            <person name="Howell P."/>
            <person name="Walton C."/>
            <person name="Young S.K."/>
            <person name="Zeng Q."/>
            <person name="Gargeya S."/>
            <person name="Fitzgerald M."/>
            <person name="Haas B."/>
            <person name="Abouelleil A."/>
            <person name="Allen A.W."/>
            <person name="Alvarado L."/>
            <person name="Arachchi H.M."/>
            <person name="Berlin A.M."/>
            <person name="Chapman S.B."/>
            <person name="Gainer-Dewar J."/>
            <person name="Goldberg J."/>
            <person name="Griggs A."/>
            <person name="Gujja S."/>
            <person name="Hansen M."/>
            <person name="Howarth C."/>
            <person name="Imamovic A."/>
            <person name="Ireland A."/>
            <person name="Larimer J."/>
            <person name="McCowan C."/>
            <person name="Murphy C."/>
            <person name="Pearson M."/>
            <person name="Poon T.W."/>
            <person name="Priest M."/>
            <person name="Roberts A."/>
            <person name="Saif S."/>
            <person name="Shea T."/>
            <person name="Sisk P."/>
            <person name="Sykes S."/>
            <person name="Wortman J."/>
            <person name="Nusbaum C."/>
            <person name="Birren B."/>
        </authorList>
    </citation>
    <scope>NUCLEOTIDE SEQUENCE [LARGE SCALE GENOMIC DNA]</scope>
    <source>
        <strain evidence="9">maculatus3</strain>
    </source>
</reference>
<dbReference type="PANTHER" id="PTHR11742">
    <property type="entry name" value="MANNOSYL-OLIGOSACCHARIDE ALPHA-1,2-MANNOSIDASE-RELATED"/>
    <property type="match status" value="1"/>
</dbReference>
<keyword evidence="4 6" id="KW-0378">Hydrolase</keyword>
<dbReference type="EC" id="3.2.1.-" evidence="6"/>
<dbReference type="InterPro" id="IPR050749">
    <property type="entry name" value="Glycosyl_Hydrolase_47"/>
</dbReference>
<dbReference type="PANTHER" id="PTHR11742:SF6">
    <property type="entry name" value="MANNOSYL-OLIGOSACCHARIDE ALPHA-1,2-MANNOSIDASE IA-RELATED"/>
    <property type="match status" value="1"/>
</dbReference>
<evidence type="ECO:0000256" key="4">
    <source>
        <dbReference type="ARBA" id="ARBA00022801"/>
    </source>
</evidence>
<comment type="similarity">
    <text evidence="3 6">Belongs to the glycosyl hydrolase 47 family.</text>
</comment>
<keyword evidence="6" id="KW-0326">Glycosidase</keyword>
<accession>A0A182S8D2</accession>
<dbReference type="Pfam" id="PF01532">
    <property type="entry name" value="Glyco_hydro_47"/>
    <property type="match status" value="1"/>
</dbReference>
<dbReference type="VEuPathDB" id="VectorBase:AMAM001737"/>
<evidence type="ECO:0000313" key="9">
    <source>
        <dbReference type="Proteomes" id="UP000075901"/>
    </source>
</evidence>
<dbReference type="AlphaFoldDB" id="A0A182S8D2"/>
<evidence type="ECO:0000256" key="6">
    <source>
        <dbReference type="RuleBase" id="RU361193"/>
    </source>
</evidence>
<proteinExistence type="inferred from homology"/>
<evidence type="ECO:0000256" key="5">
    <source>
        <dbReference type="ARBA" id="ARBA00023157"/>
    </source>
</evidence>
<reference evidence="8" key="2">
    <citation type="submission" date="2020-05" db="UniProtKB">
        <authorList>
            <consortium name="EnsemblMetazoa"/>
        </authorList>
    </citation>
    <scope>IDENTIFICATION</scope>
    <source>
        <strain evidence="8">maculatus3</strain>
    </source>
</reference>
<dbReference type="GO" id="GO:0005975">
    <property type="term" value="P:carbohydrate metabolic process"/>
    <property type="evidence" value="ECO:0007669"/>
    <property type="project" value="InterPro"/>
</dbReference>
<organism evidence="8 9">
    <name type="scientific">Anopheles maculatus</name>
    <dbReference type="NCBI Taxonomy" id="74869"/>
    <lineage>
        <taxon>Eukaryota</taxon>
        <taxon>Metazoa</taxon>
        <taxon>Ecdysozoa</taxon>
        <taxon>Arthropoda</taxon>
        <taxon>Hexapoda</taxon>
        <taxon>Insecta</taxon>
        <taxon>Pterygota</taxon>
        <taxon>Neoptera</taxon>
        <taxon>Endopterygota</taxon>
        <taxon>Diptera</taxon>
        <taxon>Nematocera</taxon>
        <taxon>Culicoidea</taxon>
        <taxon>Culicidae</taxon>
        <taxon>Anophelinae</taxon>
        <taxon>Anopheles</taxon>
        <taxon>Anopheles maculatus group</taxon>
    </lineage>
</organism>
<dbReference type="InterPro" id="IPR012341">
    <property type="entry name" value="6hp_glycosidase-like_sf"/>
</dbReference>
<dbReference type="InterPro" id="IPR001382">
    <property type="entry name" value="Glyco_hydro_47"/>
</dbReference>
<evidence type="ECO:0000256" key="2">
    <source>
        <dbReference type="ARBA" id="ARBA00004922"/>
    </source>
</evidence>
<feature type="signal peptide" evidence="7">
    <location>
        <begin position="1"/>
        <end position="22"/>
    </location>
</feature>
<evidence type="ECO:0000313" key="8">
    <source>
        <dbReference type="EnsemblMetazoa" id="AMAM001737-PA"/>
    </source>
</evidence>
<feature type="chain" id="PRO_5008135498" description="alpha-1,2-Mannosidase" evidence="7">
    <location>
        <begin position="23"/>
        <end position="295"/>
    </location>
</feature>
<dbReference type="InterPro" id="IPR036026">
    <property type="entry name" value="Seven-hairpin_glycosidases"/>
</dbReference>
<dbReference type="GO" id="GO:0005783">
    <property type="term" value="C:endoplasmic reticulum"/>
    <property type="evidence" value="ECO:0007669"/>
    <property type="project" value="TreeGrafter"/>
</dbReference>
<comment type="pathway">
    <text evidence="2">Protein modification; protein glycosylation.</text>
</comment>
<comment type="cofactor">
    <cofactor evidence="1">
        <name>Ca(2+)</name>
        <dbReference type="ChEBI" id="CHEBI:29108"/>
    </cofactor>
</comment>
<evidence type="ECO:0000256" key="3">
    <source>
        <dbReference type="ARBA" id="ARBA00007658"/>
    </source>
</evidence>
<evidence type="ECO:0000256" key="7">
    <source>
        <dbReference type="SAM" id="SignalP"/>
    </source>
</evidence>
<dbReference type="EnsemblMetazoa" id="AMAM001737-RA">
    <property type="protein sequence ID" value="AMAM001737-PA"/>
    <property type="gene ID" value="AMAM001737"/>
</dbReference>
<evidence type="ECO:0000256" key="1">
    <source>
        <dbReference type="ARBA" id="ARBA00001913"/>
    </source>
</evidence>
<name>A0A182S8D2_9DIPT</name>
<dbReference type="Proteomes" id="UP000075901">
    <property type="component" value="Unassembled WGS sequence"/>
</dbReference>
<dbReference type="GO" id="GO:0005509">
    <property type="term" value="F:calcium ion binding"/>
    <property type="evidence" value="ECO:0007669"/>
    <property type="project" value="InterPro"/>
</dbReference>
<protein>
    <recommendedName>
        <fullName evidence="6">alpha-1,2-Mannosidase</fullName>
        <ecNumber evidence="6">3.2.1.-</ecNumber>
    </recommendedName>
</protein>
<keyword evidence="7" id="KW-0732">Signal</keyword>
<dbReference type="GO" id="GO:0004571">
    <property type="term" value="F:mannosyl-oligosaccharide 1,2-alpha-mannosidase activity"/>
    <property type="evidence" value="ECO:0007669"/>
    <property type="project" value="InterPro"/>
</dbReference>
<sequence>MSAVATAMFLVAMTGVTLVVRQQRTIQPQSIPPHQYQERFYDYDDHVRFSGLGNADRDLDPDSPHHHQYYHYAHTKRELTPAVAEPSLSLNTEVDEEETRVRRTLYDSASYVPRYVNATGWLRIEDIPSNEDVDVGAGQRGSIDHEKRNYVRQMMVHAWSNYKLYAWGKNELRPLSKRGHSNSIFGSFDLGATIVDGLDTLYLMGLHKEFDEGREWVERKFTLENVDAELSVFETNIRFIGGFLTCYAFTGDRMFLEKARYVADKLLPAFQTPTGIPYALVNVHNGVSWTPDGMP</sequence>